<evidence type="ECO:0000313" key="8">
    <source>
        <dbReference type="EMBL" id="MPN54467.1"/>
    </source>
</evidence>
<gene>
    <name evidence="8" type="primary">xylA_23</name>
    <name evidence="8" type="ORF">SDC9_202137</name>
</gene>
<sequence>MHTFQHEIRVARENGVFGSIDANMGDMLLGWDTDQFPTNVYDTTLAMYEIIKAGGFVLGGFNFDAKVRRGSFTKEDTFLSYIAGMDTIALGFKMATRMIEDGRIDSFVDQRYASYKTGIGADIVSGKATLDDLEKYALSMGEVKNESGRQEYLEGVLNEVMFG</sequence>
<keyword evidence="5 8" id="KW-0413">Isomerase</keyword>
<dbReference type="SUPFAM" id="SSF51658">
    <property type="entry name" value="Xylose isomerase-like"/>
    <property type="match status" value="1"/>
</dbReference>
<evidence type="ECO:0000256" key="4">
    <source>
        <dbReference type="ARBA" id="ARBA00022723"/>
    </source>
</evidence>
<evidence type="ECO:0000256" key="1">
    <source>
        <dbReference type="ARBA" id="ARBA00005765"/>
    </source>
</evidence>
<dbReference type="GO" id="GO:0046872">
    <property type="term" value="F:metal ion binding"/>
    <property type="evidence" value="ECO:0007669"/>
    <property type="project" value="UniProtKB-KW"/>
</dbReference>
<organism evidence="8">
    <name type="scientific">bioreactor metagenome</name>
    <dbReference type="NCBI Taxonomy" id="1076179"/>
    <lineage>
        <taxon>unclassified sequences</taxon>
        <taxon>metagenomes</taxon>
        <taxon>ecological metagenomes</taxon>
    </lineage>
</organism>
<keyword evidence="6" id="KW-0119">Carbohydrate metabolism</keyword>
<reference evidence="8" key="1">
    <citation type="submission" date="2019-08" db="EMBL/GenBank/DDBJ databases">
        <authorList>
            <person name="Kucharzyk K."/>
            <person name="Murdoch R.W."/>
            <person name="Higgins S."/>
            <person name="Loffler F."/>
        </authorList>
    </citation>
    <scope>NUCLEOTIDE SEQUENCE</scope>
</reference>
<protein>
    <recommendedName>
        <fullName evidence="2">xylose isomerase</fullName>
        <ecNumber evidence="2">5.3.1.5</ecNumber>
    </recommendedName>
</protein>
<comment type="catalytic activity">
    <reaction evidence="7">
        <text>alpha-D-xylose = alpha-D-xylulofuranose</text>
        <dbReference type="Rhea" id="RHEA:22816"/>
        <dbReference type="ChEBI" id="CHEBI:28518"/>
        <dbReference type="ChEBI" id="CHEBI:188998"/>
        <dbReference type="EC" id="5.3.1.5"/>
    </reaction>
</comment>
<keyword evidence="4" id="KW-0479">Metal-binding</keyword>
<accession>A0A645ITI0</accession>
<dbReference type="Gene3D" id="3.20.20.150">
    <property type="entry name" value="Divalent-metal-dependent TIM barrel enzymes"/>
    <property type="match status" value="1"/>
</dbReference>
<evidence type="ECO:0000256" key="5">
    <source>
        <dbReference type="ARBA" id="ARBA00023235"/>
    </source>
</evidence>
<dbReference type="PANTHER" id="PTHR48408:SF1">
    <property type="entry name" value="XYLOSE ISOMERASE"/>
    <property type="match status" value="1"/>
</dbReference>
<proteinExistence type="inferred from homology"/>
<dbReference type="InterPro" id="IPR036237">
    <property type="entry name" value="Xyl_isomerase-like_sf"/>
</dbReference>
<evidence type="ECO:0000256" key="2">
    <source>
        <dbReference type="ARBA" id="ARBA00011958"/>
    </source>
</evidence>
<dbReference type="PROSITE" id="PS51415">
    <property type="entry name" value="XYLOSE_ISOMERASE"/>
    <property type="match status" value="1"/>
</dbReference>
<dbReference type="GO" id="GO:0009045">
    <property type="term" value="F:xylose isomerase activity"/>
    <property type="evidence" value="ECO:0007669"/>
    <property type="project" value="UniProtKB-EC"/>
</dbReference>
<dbReference type="EC" id="5.3.1.5" evidence="2"/>
<keyword evidence="3" id="KW-0859">Xylose metabolism</keyword>
<evidence type="ECO:0000256" key="3">
    <source>
        <dbReference type="ARBA" id="ARBA00022629"/>
    </source>
</evidence>
<evidence type="ECO:0000256" key="7">
    <source>
        <dbReference type="ARBA" id="ARBA00033659"/>
    </source>
</evidence>
<comment type="caution">
    <text evidence="8">The sequence shown here is derived from an EMBL/GenBank/DDBJ whole genome shotgun (WGS) entry which is preliminary data.</text>
</comment>
<dbReference type="PANTHER" id="PTHR48408">
    <property type="match status" value="1"/>
</dbReference>
<dbReference type="InterPro" id="IPR001998">
    <property type="entry name" value="Xylose_isomerase"/>
</dbReference>
<dbReference type="AlphaFoldDB" id="A0A645ITI0"/>
<comment type="similarity">
    <text evidence="1">Belongs to the xylose isomerase family.</text>
</comment>
<dbReference type="PRINTS" id="PR00688">
    <property type="entry name" value="XYLOSISMRASE"/>
</dbReference>
<name>A0A645ITI0_9ZZZZ</name>
<dbReference type="EMBL" id="VSSQ01122724">
    <property type="protein sequence ID" value="MPN54467.1"/>
    <property type="molecule type" value="Genomic_DNA"/>
</dbReference>
<dbReference type="GO" id="GO:0042732">
    <property type="term" value="P:D-xylose metabolic process"/>
    <property type="evidence" value="ECO:0007669"/>
    <property type="project" value="UniProtKB-KW"/>
</dbReference>
<evidence type="ECO:0000256" key="6">
    <source>
        <dbReference type="ARBA" id="ARBA00023277"/>
    </source>
</evidence>